<evidence type="ECO:0000256" key="2">
    <source>
        <dbReference type="SAM" id="SignalP"/>
    </source>
</evidence>
<feature type="transmembrane region" description="Helical" evidence="1">
    <location>
        <begin position="162"/>
        <end position="184"/>
    </location>
</feature>
<feature type="transmembrane region" description="Helical" evidence="1">
    <location>
        <begin position="204"/>
        <end position="224"/>
    </location>
</feature>
<dbReference type="AlphaFoldDB" id="A6GJE2"/>
<keyword evidence="4" id="KW-1185">Reference proteome</keyword>
<dbReference type="Proteomes" id="UP000005801">
    <property type="component" value="Unassembled WGS sequence"/>
</dbReference>
<feature type="chain" id="PRO_5002695630" evidence="2">
    <location>
        <begin position="29"/>
        <end position="258"/>
    </location>
</feature>
<protein>
    <submittedName>
        <fullName evidence="3">Uncharacterized protein</fullName>
    </submittedName>
</protein>
<comment type="caution">
    <text evidence="3">The sequence shown here is derived from an EMBL/GenBank/DDBJ whole genome shotgun (WGS) entry which is preliminary data.</text>
</comment>
<evidence type="ECO:0000313" key="4">
    <source>
        <dbReference type="Proteomes" id="UP000005801"/>
    </source>
</evidence>
<name>A6GJE2_9BACT</name>
<evidence type="ECO:0000313" key="3">
    <source>
        <dbReference type="EMBL" id="EDM74005.1"/>
    </source>
</evidence>
<organism evidence="3 4">
    <name type="scientific">Plesiocystis pacifica SIR-1</name>
    <dbReference type="NCBI Taxonomy" id="391625"/>
    <lineage>
        <taxon>Bacteria</taxon>
        <taxon>Pseudomonadati</taxon>
        <taxon>Myxococcota</taxon>
        <taxon>Polyangia</taxon>
        <taxon>Nannocystales</taxon>
        <taxon>Nannocystaceae</taxon>
        <taxon>Plesiocystis</taxon>
    </lineage>
</organism>
<sequence>MTRRDRTSKATQLRSSLTLAVAAGAVMAAPSLARAAAPEPATLAPAMAPEAPDSGADTESDVVLRPPAPELGFDLEPLRPPTPKDGVGSIVGGSVALGASATIVGTMAATNPQASAREWAVPASFATLGAAVGTTALVIGARRHRRYRAHAAEHGPGLSQGHGLLVGGSTALVLGAIGGTAAAYVMAFEGSWGGEVSPLGPGAVMAYVSAGSAVTGAALIGLGASKNRRWRASEEAFQVQPTFSATPQGGSVGIQGRF</sequence>
<evidence type="ECO:0000256" key="1">
    <source>
        <dbReference type="SAM" id="Phobius"/>
    </source>
</evidence>
<feature type="signal peptide" evidence="2">
    <location>
        <begin position="1"/>
        <end position="28"/>
    </location>
</feature>
<keyword evidence="2" id="KW-0732">Signal</keyword>
<feature type="transmembrane region" description="Helical" evidence="1">
    <location>
        <begin position="119"/>
        <end position="141"/>
    </location>
</feature>
<accession>A6GJE2</accession>
<dbReference type="RefSeq" id="WP_006976828.1">
    <property type="nucleotide sequence ID" value="NZ_ABCS01000155.1"/>
</dbReference>
<proteinExistence type="predicted"/>
<gene>
    <name evidence="3" type="ORF">PPSIR1_03183</name>
</gene>
<dbReference type="EMBL" id="ABCS01000155">
    <property type="protein sequence ID" value="EDM74005.1"/>
    <property type="molecule type" value="Genomic_DNA"/>
</dbReference>
<dbReference type="STRING" id="391625.PPSIR1_03183"/>
<reference evidence="3 4" key="1">
    <citation type="submission" date="2007-06" db="EMBL/GenBank/DDBJ databases">
        <authorList>
            <person name="Shimkets L."/>
            <person name="Ferriera S."/>
            <person name="Johnson J."/>
            <person name="Kravitz S."/>
            <person name="Beeson K."/>
            <person name="Sutton G."/>
            <person name="Rogers Y.-H."/>
            <person name="Friedman R."/>
            <person name="Frazier M."/>
            <person name="Venter J.C."/>
        </authorList>
    </citation>
    <scope>NUCLEOTIDE SEQUENCE [LARGE SCALE GENOMIC DNA]</scope>
    <source>
        <strain evidence="3 4">SIR-1</strain>
    </source>
</reference>
<keyword evidence="1" id="KW-1133">Transmembrane helix</keyword>
<keyword evidence="1" id="KW-0812">Transmembrane</keyword>
<keyword evidence="1" id="KW-0472">Membrane</keyword>